<name>A0AA95HFP0_9GAMM</name>
<protein>
    <recommendedName>
        <fullName evidence="2">DUF2281 domain-containing protein</fullName>
    </recommendedName>
</protein>
<reference evidence="1" key="1">
    <citation type="journal article" date="2023" name="Int. J. Mol. Sci.">
        <title>Metagenomics Revealed a New Genus 'Candidatus Thiocaldithrix dubininis' gen. nov., sp. nov. and a New Species 'Candidatus Thiothrix putei' sp. nov. in the Family Thiotrichaceae, Some Members of Which Have Traits of Both Na+- and H+-Motive Energetics.</title>
        <authorList>
            <person name="Ravin N.V."/>
            <person name="Muntyan M.S."/>
            <person name="Smolyakov D.D."/>
            <person name="Rudenko T.S."/>
            <person name="Beletsky A.V."/>
            <person name="Mardanov A.V."/>
            <person name="Grabovich M.Y."/>
        </authorList>
    </citation>
    <scope>NUCLEOTIDE SEQUENCE</scope>
    <source>
        <strain evidence="1">GKL-02</strain>
    </source>
</reference>
<dbReference type="KEGG" id="tput:QJT81_05095"/>
<dbReference type="Proteomes" id="UP001301326">
    <property type="component" value="Chromosome"/>
</dbReference>
<dbReference type="AlphaFoldDB" id="A0AA95HFP0"/>
<proteinExistence type="predicted"/>
<dbReference type="EMBL" id="CP124756">
    <property type="protein sequence ID" value="WGZ95365.1"/>
    <property type="molecule type" value="Genomic_DNA"/>
</dbReference>
<organism evidence="1">
    <name type="scientific">Candidatus Thiothrix putei</name>
    <dbReference type="NCBI Taxonomy" id="3080811"/>
    <lineage>
        <taxon>Bacteria</taxon>
        <taxon>Pseudomonadati</taxon>
        <taxon>Pseudomonadota</taxon>
        <taxon>Gammaproteobacteria</taxon>
        <taxon>Thiotrichales</taxon>
        <taxon>Thiotrichaceae</taxon>
        <taxon>Thiothrix</taxon>
    </lineage>
</organism>
<evidence type="ECO:0000313" key="1">
    <source>
        <dbReference type="EMBL" id="WGZ95365.1"/>
    </source>
</evidence>
<reference evidence="1" key="2">
    <citation type="submission" date="2023-04" db="EMBL/GenBank/DDBJ databases">
        <authorList>
            <person name="Beletskiy A.V."/>
            <person name="Mardanov A.V."/>
            <person name="Ravin N.V."/>
        </authorList>
    </citation>
    <scope>NUCLEOTIDE SEQUENCE</scope>
    <source>
        <strain evidence="1">GKL-02</strain>
    </source>
</reference>
<accession>A0AA95HFP0</accession>
<sequence>MPDLESLRQKMQQLNPEQLQMLEGFVSFLCGQQDGTIAPDAEYSAEYTAWRNNVLKDASFIEKLANDPVHLGENTDFLSRDEANQR</sequence>
<gene>
    <name evidence="1" type="ORF">QJT81_05095</name>
</gene>
<evidence type="ECO:0008006" key="2">
    <source>
        <dbReference type="Google" id="ProtNLM"/>
    </source>
</evidence>